<organism evidence="8 9">
    <name type="scientific">Wickerhamomyces pijperi</name>
    <name type="common">Yeast</name>
    <name type="synonym">Pichia pijperi</name>
    <dbReference type="NCBI Taxonomy" id="599730"/>
    <lineage>
        <taxon>Eukaryota</taxon>
        <taxon>Fungi</taxon>
        <taxon>Dikarya</taxon>
        <taxon>Ascomycota</taxon>
        <taxon>Saccharomycotina</taxon>
        <taxon>Saccharomycetes</taxon>
        <taxon>Phaffomycetales</taxon>
        <taxon>Wickerhamomycetaceae</taxon>
        <taxon>Wickerhamomyces</taxon>
    </lineage>
</organism>
<comment type="catalytic activity">
    <reaction evidence="7">
        <text>7,8-dihydropteroate + L-glutamate + ATP = 7,8-dihydrofolate + ADP + phosphate + H(+)</text>
        <dbReference type="Rhea" id="RHEA:23584"/>
        <dbReference type="ChEBI" id="CHEBI:15378"/>
        <dbReference type="ChEBI" id="CHEBI:17839"/>
        <dbReference type="ChEBI" id="CHEBI:29985"/>
        <dbReference type="ChEBI" id="CHEBI:30616"/>
        <dbReference type="ChEBI" id="CHEBI:43474"/>
        <dbReference type="ChEBI" id="CHEBI:57451"/>
        <dbReference type="ChEBI" id="CHEBI:456216"/>
        <dbReference type="EC" id="6.3.2.12"/>
    </reaction>
</comment>
<dbReference type="GO" id="GO:0046872">
    <property type="term" value="F:metal ion binding"/>
    <property type="evidence" value="ECO:0007669"/>
    <property type="project" value="UniProtKB-KW"/>
</dbReference>
<dbReference type="PANTHER" id="PTHR11136">
    <property type="entry name" value="FOLYLPOLYGLUTAMATE SYNTHASE-RELATED"/>
    <property type="match status" value="1"/>
</dbReference>
<dbReference type="InterPro" id="IPR036565">
    <property type="entry name" value="Mur-like_cat_sf"/>
</dbReference>
<name>A0A9P8PME2_WICPI</name>
<dbReference type="PROSITE" id="PS01011">
    <property type="entry name" value="FOLYLPOLYGLU_SYNT_1"/>
    <property type="match status" value="1"/>
</dbReference>
<evidence type="ECO:0000256" key="6">
    <source>
        <dbReference type="ARBA" id="ARBA00022842"/>
    </source>
</evidence>
<dbReference type="GO" id="GO:0004326">
    <property type="term" value="F:tetrahydrofolylpolyglutamate synthase activity"/>
    <property type="evidence" value="ECO:0007669"/>
    <property type="project" value="InterPro"/>
</dbReference>
<keyword evidence="6" id="KW-0460">Magnesium</keyword>
<evidence type="ECO:0000256" key="4">
    <source>
        <dbReference type="ARBA" id="ARBA00022741"/>
    </source>
</evidence>
<keyword evidence="4 7" id="KW-0547">Nucleotide-binding</keyword>
<dbReference type="NCBIfam" id="TIGR01499">
    <property type="entry name" value="folC"/>
    <property type="match status" value="1"/>
</dbReference>
<keyword evidence="2 7" id="KW-0436">Ligase</keyword>
<protein>
    <recommendedName>
        <fullName evidence="7">Dihydrofolate synthetase</fullName>
        <ecNumber evidence="7">6.3.2.12</ecNumber>
    </recommendedName>
</protein>
<comment type="caution">
    <text evidence="8">The sequence shown here is derived from an EMBL/GenBank/DDBJ whole genome shotgun (WGS) entry which is preliminary data.</text>
</comment>
<dbReference type="Gene3D" id="3.90.190.20">
    <property type="entry name" value="Mur ligase, C-terminal domain"/>
    <property type="match status" value="1"/>
</dbReference>
<dbReference type="GO" id="GO:0005829">
    <property type="term" value="C:cytosol"/>
    <property type="evidence" value="ECO:0007669"/>
    <property type="project" value="TreeGrafter"/>
</dbReference>
<reference evidence="8" key="2">
    <citation type="submission" date="2021-01" db="EMBL/GenBank/DDBJ databases">
        <authorList>
            <person name="Schikora-Tamarit M.A."/>
        </authorList>
    </citation>
    <scope>NUCLEOTIDE SEQUENCE</scope>
    <source>
        <strain evidence="8">CBS2887</strain>
    </source>
</reference>
<dbReference type="SUPFAM" id="SSF53623">
    <property type="entry name" value="MurD-like peptide ligases, catalytic domain"/>
    <property type="match status" value="1"/>
</dbReference>
<keyword evidence="9" id="KW-1185">Reference proteome</keyword>
<dbReference type="InterPro" id="IPR001645">
    <property type="entry name" value="Folylpolyglutamate_synth"/>
</dbReference>
<comment type="pathway">
    <text evidence="7">Cofactor biosynthesis; tetrahydrofolylpolyglutamate biosynthesis.</text>
</comment>
<proteinExistence type="inferred from homology"/>
<dbReference type="PROSITE" id="PS01012">
    <property type="entry name" value="FOLYLPOLYGLU_SYNT_2"/>
    <property type="match status" value="1"/>
</dbReference>
<dbReference type="Gene3D" id="3.40.1190.10">
    <property type="entry name" value="Mur-like, catalytic domain"/>
    <property type="match status" value="1"/>
</dbReference>
<evidence type="ECO:0000256" key="5">
    <source>
        <dbReference type="ARBA" id="ARBA00022840"/>
    </source>
</evidence>
<comment type="similarity">
    <text evidence="1 7">Belongs to the folylpolyglutamate synthase family.</text>
</comment>
<dbReference type="SUPFAM" id="SSF53244">
    <property type="entry name" value="MurD-like peptide ligases, peptide-binding domain"/>
    <property type="match status" value="1"/>
</dbReference>
<evidence type="ECO:0000256" key="3">
    <source>
        <dbReference type="ARBA" id="ARBA00022723"/>
    </source>
</evidence>
<dbReference type="GO" id="GO:0005524">
    <property type="term" value="F:ATP binding"/>
    <property type="evidence" value="ECO:0007669"/>
    <property type="project" value="UniProtKB-KW"/>
</dbReference>
<reference evidence="8" key="1">
    <citation type="journal article" date="2021" name="Open Biol.">
        <title>Shared evolutionary footprints suggest mitochondrial oxidative damage underlies multiple complex I losses in fungi.</title>
        <authorList>
            <person name="Schikora-Tamarit M.A."/>
            <person name="Marcet-Houben M."/>
            <person name="Nosek J."/>
            <person name="Gabaldon T."/>
        </authorList>
    </citation>
    <scope>NUCLEOTIDE SEQUENCE</scope>
    <source>
        <strain evidence="8">CBS2887</strain>
    </source>
</reference>
<dbReference type="AlphaFoldDB" id="A0A9P8PME2"/>
<dbReference type="PIRSF" id="PIRSF001563">
    <property type="entry name" value="Folylpolyglu_synth"/>
    <property type="match status" value="1"/>
</dbReference>
<evidence type="ECO:0000256" key="2">
    <source>
        <dbReference type="ARBA" id="ARBA00022598"/>
    </source>
</evidence>
<evidence type="ECO:0000313" key="9">
    <source>
        <dbReference type="Proteomes" id="UP000774326"/>
    </source>
</evidence>
<sequence length="423" mass="46298">MGIELGLSRISTLLSKLGNPQLTSNYIHVAGTNGKGSVCAYLSSILSTSTDFKIGRFTSPHLIYKYDSVTLNNRPVAKDIFYQVENEIISINKRYDIGATEFEILTATAFKIFNLENVDIAVMEVGLGGREDSTNVIIPAEFNKEGKIVKKGVLATGITKIGMDHENILGSTLVEIAYQKAGIIKPNTVNVIDGTNEQDVLSLVSEISGKLGSENHEINPSSKDINTSFGTINLFESPLKGDYQLQNISLALKIVDLITPGLVRTYPSQTHISHQSILKGVQSTSWPGRLQTVQYKDKEILLDGAHNGSAAIELKKYIDSTYNDEPITFILAVTKGKDLAPLLSQLIKPQDNIIVTNFGIVDGMPWIEANSTDDLARECGKYTGNVSINESIEDILNNVKEKNVIVCGSLYLVGEVLRLIKEY</sequence>
<dbReference type="PANTHER" id="PTHR11136:SF0">
    <property type="entry name" value="DIHYDROFOLATE SYNTHETASE-RELATED"/>
    <property type="match status" value="1"/>
</dbReference>
<evidence type="ECO:0000313" key="8">
    <source>
        <dbReference type="EMBL" id="KAH3674711.1"/>
    </source>
</evidence>
<dbReference type="GO" id="GO:0006730">
    <property type="term" value="P:one-carbon metabolic process"/>
    <property type="evidence" value="ECO:0007669"/>
    <property type="project" value="UniProtKB-KW"/>
</dbReference>
<dbReference type="InterPro" id="IPR018109">
    <property type="entry name" value="Folylpolyglutamate_synth_CS"/>
</dbReference>
<keyword evidence="5 7" id="KW-0067">ATP-binding</keyword>
<gene>
    <name evidence="8" type="ORF">WICPIJ_009499</name>
</gene>
<dbReference type="OrthoDB" id="5212574at2759"/>
<keyword evidence="3" id="KW-0479">Metal-binding</keyword>
<keyword evidence="7" id="KW-0554">One-carbon metabolism</keyword>
<dbReference type="EMBL" id="JAEUBG010005485">
    <property type="protein sequence ID" value="KAH3674711.1"/>
    <property type="molecule type" value="Genomic_DNA"/>
</dbReference>
<dbReference type="EC" id="6.3.2.12" evidence="7"/>
<dbReference type="Proteomes" id="UP000774326">
    <property type="component" value="Unassembled WGS sequence"/>
</dbReference>
<dbReference type="InterPro" id="IPR036615">
    <property type="entry name" value="Mur_ligase_C_dom_sf"/>
</dbReference>
<accession>A0A9P8PME2</accession>
<dbReference type="GO" id="GO:0005739">
    <property type="term" value="C:mitochondrion"/>
    <property type="evidence" value="ECO:0007669"/>
    <property type="project" value="TreeGrafter"/>
</dbReference>
<evidence type="ECO:0000256" key="7">
    <source>
        <dbReference type="PIRNR" id="PIRNR001563"/>
    </source>
</evidence>
<dbReference type="GO" id="GO:0008841">
    <property type="term" value="F:dihydrofolate synthase activity"/>
    <property type="evidence" value="ECO:0007669"/>
    <property type="project" value="UniProtKB-EC"/>
</dbReference>
<evidence type="ECO:0000256" key="1">
    <source>
        <dbReference type="ARBA" id="ARBA00008276"/>
    </source>
</evidence>